<dbReference type="AlphaFoldDB" id="A0A9W5W781"/>
<accession>A0A9W5W781</accession>
<dbReference type="OrthoDB" id="9793216at2"/>
<dbReference type="InterPro" id="IPR024775">
    <property type="entry name" value="DinB-like"/>
</dbReference>
<evidence type="ECO:0000313" key="2">
    <source>
        <dbReference type="EMBL" id="EXX87910.1"/>
    </source>
</evidence>
<reference evidence="2 3" key="1">
    <citation type="submission" date="2014-02" db="EMBL/GenBank/DDBJ databases">
        <title>Genome sequence of Paenibacillus darwinianus reveals adaptive mechanisms for survival in Antarctic soils.</title>
        <authorList>
            <person name="Dsouza M."/>
            <person name="Taylor M.W."/>
            <person name="Turner S.J."/>
            <person name="Aislabie J."/>
        </authorList>
    </citation>
    <scope>NUCLEOTIDE SEQUENCE [LARGE SCALE GENOMIC DNA]</scope>
    <source>
        <strain evidence="2 3">CE1</strain>
    </source>
</reference>
<comment type="caution">
    <text evidence="2">The sequence shown here is derived from an EMBL/GenBank/DDBJ whole genome shotgun (WGS) entry which is preliminary data.</text>
</comment>
<dbReference type="RefSeq" id="WP_036581840.1">
    <property type="nucleotide sequence ID" value="NZ_KK082144.1"/>
</dbReference>
<evidence type="ECO:0000259" key="1">
    <source>
        <dbReference type="Pfam" id="PF12867"/>
    </source>
</evidence>
<gene>
    <name evidence="2" type="ORF">BG53_03160</name>
</gene>
<dbReference type="Pfam" id="PF12867">
    <property type="entry name" value="DinB_2"/>
    <property type="match status" value="1"/>
</dbReference>
<evidence type="ECO:0000313" key="3">
    <source>
        <dbReference type="Proteomes" id="UP000053750"/>
    </source>
</evidence>
<sequence>MEGRPDASEYLPQMGQYVKLVPDGDLIEILQRQKEETVALLRGLSEEQADYRYAEGKWSVKEVAGHVADNERVWTYRLLRIVRNDPQTLSGYDQNMFARHAPFGKLPLSVVIDEFAAVRAATIPLLRSLSDDAWLRQGEFHNRPLSARAAACVIVGHEMHHLNVIKNRYLNR</sequence>
<dbReference type="InterPro" id="IPR034660">
    <property type="entry name" value="DinB/YfiT-like"/>
</dbReference>
<keyword evidence="3" id="KW-1185">Reference proteome</keyword>
<dbReference type="SUPFAM" id="SSF109854">
    <property type="entry name" value="DinB/YfiT-like putative metalloenzymes"/>
    <property type="match status" value="1"/>
</dbReference>
<protein>
    <submittedName>
        <fullName evidence="2">Squalene-hopene cyclase</fullName>
    </submittedName>
</protein>
<proteinExistence type="predicted"/>
<dbReference type="Proteomes" id="UP000053750">
    <property type="component" value="Unassembled WGS sequence"/>
</dbReference>
<dbReference type="EMBL" id="JFHU01000141">
    <property type="protein sequence ID" value="EXX87910.1"/>
    <property type="molecule type" value="Genomic_DNA"/>
</dbReference>
<name>A0A9W5W781_9BACL</name>
<feature type="domain" description="DinB-like" evidence="1">
    <location>
        <begin position="30"/>
        <end position="165"/>
    </location>
</feature>
<dbReference type="Gene3D" id="1.20.120.450">
    <property type="entry name" value="dinb family like domain"/>
    <property type="match status" value="1"/>
</dbReference>
<organism evidence="2 3">
    <name type="scientific">Paenibacillus darwinianus</name>
    <dbReference type="NCBI Taxonomy" id="1380763"/>
    <lineage>
        <taxon>Bacteria</taxon>
        <taxon>Bacillati</taxon>
        <taxon>Bacillota</taxon>
        <taxon>Bacilli</taxon>
        <taxon>Bacillales</taxon>
        <taxon>Paenibacillaceae</taxon>
        <taxon>Paenibacillus</taxon>
    </lineage>
</organism>